<dbReference type="InterPro" id="IPR011008">
    <property type="entry name" value="Dimeric_a/b-barrel"/>
</dbReference>
<evidence type="ECO:0000313" key="3">
    <source>
        <dbReference type="EMBL" id="BAY17175.1"/>
    </source>
</evidence>
<comment type="similarity">
    <text evidence="1">Belongs to the YciI family.</text>
</comment>
<dbReference type="EMBL" id="AP018174">
    <property type="protein sequence ID" value="BAY17175.1"/>
    <property type="molecule type" value="Genomic_DNA"/>
</dbReference>
<dbReference type="Proteomes" id="UP000218287">
    <property type="component" value="Chromosome"/>
</dbReference>
<feature type="domain" description="YCII-related" evidence="2">
    <location>
        <begin position="29"/>
        <end position="91"/>
    </location>
</feature>
<name>A0A1Z4GI71_9CYAN</name>
<dbReference type="InterPro" id="IPR005545">
    <property type="entry name" value="YCII"/>
</dbReference>
<sequence length="105" mass="12152">MSKLFAVVVATVPEYYDYKKFHPEHDQNQQEWFLEQKEKGILLCCGPFFPHDGTGLWVIQAENLEQAQVIVNSSPRARDGMLADSARVVEWEVHIGRDRFSKDKT</sequence>
<reference evidence="3 4" key="1">
    <citation type="submission" date="2017-06" db="EMBL/GenBank/DDBJ databases">
        <title>Genome sequencing of cyanobaciteial culture collection at National Institute for Environmental Studies (NIES).</title>
        <authorList>
            <person name="Hirose Y."/>
            <person name="Shimura Y."/>
            <person name="Fujisawa T."/>
            <person name="Nakamura Y."/>
            <person name="Kawachi M."/>
        </authorList>
    </citation>
    <scope>NUCLEOTIDE SEQUENCE [LARGE SCALE GENOMIC DNA]</scope>
    <source>
        <strain evidence="3 4">NIES-21</strain>
    </source>
</reference>
<keyword evidence="4" id="KW-1185">Reference proteome</keyword>
<gene>
    <name evidence="3" type="ORF">NIES21_30100</name>
</gene>
<organism evidence="3 4">
    <name type="scientific">Anabaenopsis circularis NIES-21</name>
    <dbReference type="NCBI Taxonomy" id="1085406"/>
    <lineage>
        <taxon>Bacteria</taxon>
        <taxon>Bacillati</taxon>
        <taxon>Cyanobacteriota</taxon>
        <taxon>Cyanophyceae</taxon>
        <taxon>Nostocales</taxon>
        <taxon>Nodulariaceae</taxon>
        <taxon>Anabaenopsis</taxon>
    </lineage>
</organism>
<evidence type="ECO:0000259" key="2">
    <source>
        <dbReference type="Pfam" id="PF03795"/>
    </source>
</evidence>
<dbReference type="OrthoDB" id="460439at2"/>
<protein>
    <recommendedName>
        <fullName evidence="2">YCII-related domain-containing protein</fullName>
    </recommendedName>
</protein>
<evidence type="ECO:0000256" key="1">
    <source>
        <dbReference type="ARBA" id="ARBA00007689"/>
    </source>
</evidence>
<dbReference type="SUPFAM" id="SSF54909">
    <property type="entry name" value="Dimeric alpha+beta barrel"/>
    <property type="match status" value="1"/>
</dbReference>
<dbReference type="Pfam" id="PF03795">
    <property type="entry name" value="YCII"/>
    <property type="match status" value="1"/>
</dbReference>
<proteinExistence type="inferred from homology"/>
<dbReference type="AlphaFoldDB" id="A0A1Z4GI71"/>
<evidence type="ECO:0000313" key="4">
    <source>
        <dbReference type="Proteomes" id="UP000218287"/>
    </source>
</evidence>
<accession>A0A1Z4GI71</accession>